<dbReference type="GO" id="GO:0016788">
    <property type="term" value="F:hydrolase activity, acting on ester bonds"/>
    <property type="evidence" value="ECO:0007669"/>
    <property type="project" value="InterPro"/>
</dbReference>
<evidence type="ECO:0000259" key="13">
    <source>
        <dbReference type="SMART" id="SM00484"/>
    </source>
</evidence>
<dbReference type="GO" id="GO:0046872">
    <property type="term" value="F:metal ion binding"/>
    <property type="evidence" value="ECO:0007669"/>
    <property type="project" value="UniProtKB-KW"/>
</dbReference>
<dbReference type="InterPro" id="IPR036279">
    <property type="entry name" value="5-3_exonuclease_C_sf"/>
</dbReference>
<dbReference type="InterPro" id="IPR006085">
    <property type="entry name" value="XPG_DNA_repair_N"/>
</dbReference>
<proteinExistence type="inferred from homology"/>
<evidence type="ECO:0000256" key="10">
    <source>
        <dbReference type="ARBA" id="ARBA00023204"/>
    </source>
</evidence>
<dbReference type="GO" id="GO:0006289">
    <property type="term" value="P:nucleotide-excision repair"/>
    <property type="evidence" value="ECO:0007669"/>
    <property type="project" value="InterPro"/>
</dbReference>
<evidence type="ECO:0000256" key="12">
    <source>
        <dbReference type="SAM" id="MobiDB-lite"/>
    </source>
</evidence>
<dbReference type="PRINTS" id="PR00853">
    <property type="entry name" value="XPGRADSUPER"/>
</dbReference>
<dbReference type="GO" id="GO:0003697">
    <property type="term" value="F:single-stranded DNA binding"/>
    <property type="evidence" value="ECO:0007669"/>
    <property type="project" value="InterPro"/>
</dbReference>
<dbReference type="Gene3D" id="1.10.150.20">
    <property type="entry name" value="5' to 3' exonuclease, C-terminal subdomain"/>
    <property type="match status" value="1"/>
</dbReference>
<dbReference type="InterPro" id="IPR019974">
    <property type="entry name" value="XPG_CS"/>
</dbReference>
<dbReference type="EMBL" id="JAUCMV010000004">
    <property type="protein sequence ID" value="KAK0407556.1"/>
    <property type="molecule type" value="Genomic_DNA"/>
</dbReference>
<dbReference type="InterPro" id="IPR006086">
    <property type="entry name" value="XPG-I_dom"/>
</dbReference>
<dbReference type="InterPro" id="IPR001044">
    <property type="entry name" value="XPG/Rad2_eukaryotes"/>
</dbReference>
<evidence type="ECO:0000256" key="7">
    <source>
        <dbReference type="ARBA" id="ARBA00022763"/>
    </source>
</evidence>
<dbReference type="GO" id="GO:0004520">
    <property type="term" value="F:DNA endonuclease activity"/>
    <property type="evidence" value="ECO:0007669"/>
    <property type="project" value="TreeGrafter"/>
</dbReference>
<accession>A0AA39HKH7</accession>
<keyword evidence="10" id="KW-0234">DNA repair</keyword>
<keyword evidence="5" id="KW-0479">Metal-binding</keyword>
<comment type="similarity">
    <text evidence="3">Belongs to the XPG/RAD2 endonuclease family. XPG subfamily.</text>
</comment>
<dbReference type="PRINTS" id="PR00066">
    <property type="entry name" value="XRODRMPGMNTG"/>
</dbReference>
<feature type="region of interest" description="Disordered" evidence="12">
    <location>
        <begin position="801"/>
        <end position="840"/>
    </location>
</feature>
<comment type="subcellular location">
    <subcellularLocation>
        <location evidence="2">Nucleus</location>
    </subcellularLocation>
</comment>
<feature type="compositionally biased region" description="Polar residues" evidence="12">
    <location>
        <begin position="293"/>
        <end position="309"/>
    </location>
</feature>
<keyword evidence="4" id="KW-0540">Nuclease</keyword>
<evidence type="ECO:0000256" key="3">
    <source>
        <dbReference type="ARBA" id="ARBA00005283"/>
    </source>
</evidence>
<evidence type="ECO:0000256" key="1">
    <source>
        <dbReference type="ARBA" id="ARBA00001946"/>
    </source>
</evidence>
<evidence type="ECO:0000256" key="4">
    <source>
        <dbReference type="ARBA" id="ARBA00022722"/>
    </source>
</evidence>
<evidence type="ECO:0000256" key="5">
    <source>
        <dbReference type="ARBA" id="ARBA00022723"/>
    </source>
</evidence>
<dbReference type="SMART" id="SM00485">
    <property type="entry name" value="XPGN"/>
    <property type="match status" value="1"/>
</dbReference>
<evidence type="ECO:0000313" key="15">
    <source>
        <dbReference type="EMBL" id="KAK0407556.1"/>
    </source>
</evidence>
<dbReference type="InterPro" id="IPR008918">
    <property type="entry name" value="HhH2"/>
</dbReference>
<dbReference type="CDD" id="cd09868">
    <property type="entry name" value="PIN_XPG_RAD2"/>
    <property type="match status" value="2"/>
</dbReference>
<evidence type="ECO:0008006" key="17">
    <source>
        <dbReference type="Google" id="ProtNLM"/>
    </source>
</evidence>
<keyword evidence="9" id="KW-0460">Magnesium</keyword>
<gene>
    <name evidence="15" type="ORF">QR680_019263</name>
</gene>
<name>A0AA39HKH7_9BILA</name>
<organism evidence="15 16">
    <name type="scientific">Steinernema hermaphroditum</name>
    <dbReference type="NCBI Taxonomy" id="289476"/>
    <lineage>
        <taxon>Eukaryota</taxon>
        <taxon>Metazoa</taxon>
        <taxon>Ecdysozoa</taxon>
        <taxon>Nematoda</taxon>
        <taxon>Chromadorea</taxon>
        <taxon>Rhabditida</taxon>
        <taxon>Tylenchina</taxon>
        <taxon>Panagrolaimomorpha</taxon>
        <taxon>Strongyloidoidea</taxon>
        <taxon>Steinernematidae</taxon>
        <taxon>Steinernema</taxon>
    </lineage>
</organism>
<dbReference type="SUPFAM" id="SSF88723">
    <property type="entry name" value="PIN domain-like"/>
    <property type="match status" value="1"/>
</dbReference>
<reference evidence="15" key="1">
    <citation type="submission" date="2023-06" db="EMBL/GenBank/DDBJ databases">
        <title>Genomic analysis of the entomopathogenic nematode Steinernema hermaphroditum.</title>
        <authorList>
            <person name="Schwarz E.M."/>
            <person name="Heppert J.K."/>
            <person name="Baniya A."/>
            <person name="Schwartz H.T."/>
            <person name="Tan C.-H."/>
            <person name="Antoshechkin I."/>
            <person name="Sternberg P.W."/>
            <person name="Goodrich-Blair H."/>
            <person name="Dillman A.R."/>
        </authorList>
    </citation>
    <scope>NUCLEOTIDE SEQUENCE</scope>
    <source>
        <strain evidence="15">PS9179</strain>
        <tissue evidence="15">Whole animal</tissue>
    </source>
</reference>
<feature type="compositionally biased region" description="Acidic residues" evidence="12">
    <location>
        <begin position="316"/>
        <end position="326"/>
    </location>
</feature>
<dbReference type="AlphaFoldDB" id="A0AA39HKH7"/>
<dbReference type="Pfam" id="PF00752">
    <property type="entry name" value="XPG_N"/>
    <property type="match status" value="1"/>
</dbReference>
<feature type="region of interest" description="Disordered" evidence="12">
    <location>
        <begin position="714"/>
        <end position="759"/>
    </location>
</feature>
<keyword evidence="16" id="KW-1185">Reference proteome</keyword>
<keyword evidence="8" id="KW-0378">Hydrolase</keyword>
<feature type="compositionally biased region" description="Acidic residues" evidence="12">
    <location>
        <begin position="723"/>
        <end position="738"/>
    </location>
</feature>
<dbReference type="PROSITE" id="PS00842">
    <property type="entry name" value="XPG_2"/>
    <property type="match status" value="1"/>
</dbReference>
<feature type="domain" description="XPG-I" evidence="13">
    <location>
        <begin position="437"/>
        <end position="506"/>
    </location>
</feature>
<evidence type="ECO:0000259" key="14">
    <source>
        <dbReference type="SMART" id="SM00485"/>
    </source>
</evidence>
<evidence type="ECO:0000256" key="8">
    <source>
        <dbReference type="ARBA" id="ARBA00022801"/>
    </source>
</evidence>
<comment type="caution">
    <text evidence="15">The sequence shown here is derived from an EMBL/GenBank/DDBJ whole genome shotgun (WGS) entry which is preliminary data.</text>
</comment>
<keyword evidence="6" id="KW-0255">Endonuclease</keyword>
<dbReference type="SMART" id="SM00279">
    <property type="entry name" value="HhH2"/>
    <property type="match status" value="1"/>
</dbReference>
<evidence type="ECO:0000256" key="9">
    <source>
        <dbReference type="ARBA" id="ARBA00022842"/>
    </source>
</evidence>
<dbReference type="PANTHER" id="PTHR16171:SF7">
    <property type="entry name" value="DNA REPAIR PROTEIN RAD2"/>
    <property type="match status" value="1"/>
</dbReference>
<sequence length="840" mass="95625">MGVPGLWSLLEPTGQPITLESLEGKRLAIDVSLWLHQAAEGYLRHEVSSGARSPHLALLIHRISKLLYYKVRPVFVFDGDRVPVFKQQLLRERRLKQHVEELTVSREQRRMLSNIAHCQQDSSLKKFSRKRTTEKEELFVLPSTSTADLEVTVVENDPSDLGTFAESLSADDRIRLLLDARECARNERLTPAQIPDDSHDFSRFQIQRLLQRNKITSQLDMLCKEKERQYAMPFSNSAANRVMFDGGNRSHILARHNDVEIIDPEKEERDRVLKESLSWPAMLQQMREEYEGTKSSVNHGPCTSSSFSSMKVERMEVDEDNDSEEEDDAFQEAILLSLREESRAKRHGNTPFVFSKSTVVENTTKRIAATRAQIEAMQQDSWSSSSESDDFVDVPIVPSSGIVFSLPSFSDPGASTSQPSQRRDEEGVYVDCQKLLELCGIPYVLAPGEAEAQCAALEKLGLVDGVVTDDSDIWLFGGKTVYRNMFHRKKRVQKYCSSVVKDTFGLTRDEFIYLAMLSGGDYSRGFDGVGVVTALELISEFTGNDCHVAGVELLKKIREWLDAKKKSKEENFIESKARIKLRRYLETNNNHEVIEKFPNPSVFEAYADPLVDQSKERFHWGVVSFDPMYNFLWEKLGWNEAKVLSASNRAFERWSEFLKGDVRRYQTRITAFLEQPLEKLAAEQRLTPSSRAQIALRKLVEKKGMKPSEILLASSQTKRKAEDTEEANDSFNESEDDWMLVPSSTSKPSGDIAPPIMSTSETPKKEAVLIGNKEFDVSTVRKLRDAVKNLNHASTVEIPADVQPMMFRSKKKKRNRVPPQKKKRLENEEELKLSESDSDD</sequence>
<keyword evidence="7" id="KW-0227">DNA damage</keyword>
<feature type="region of interest" description="Disordered" evidence="12">
    <location>
        <begin position="292"/>
        <end position="326"/>
    </location>
</feature>
<evidence type="ECO:0000256" key="6">
    <source>
        <dbReference type="ARBA" id="ARBA00022759"/>
    </source>
</evidence>
<dbReference type="Proteomes" id="UP001175271">
    <property type="component" value="Unassembled WGS sequence"/>
</dbReference>
<dbReference type="SMART" id="SM00484">
    <property type="entry name" value="XPGI"/>
    <property type="match status" value="1"/>
</dbReference>
<dbReference type="GO" id="GO:0005634">
    <property type="term" value="C:nucleus"/>
    <property type="evidence" value="ECO:0007669"/>
    <property type="project" value="UniProtKB-SubCell"/>
</dbReference>
<dbReference type="InterPro" id="IPR029060">
    <property type="entry name" value="PIN-like_dom_sf"/>
</dbReference>
<evidence type="ECO:0000313" key="16">
    <source>
        <dbReference type="Proteomes" id="UP001175271"/>
    </source>
</evidence>
<feature type="domain" description="XPG N-terminal" evidence="14">
    <location>
        <begin position="1"/>
        <end position="100"/>
    </location>
</feature>
<dbReference type="Gene3D" id="3.40.50.1010">
    <property type="entry name" value="5'-nuclease"/>
    <property type="match status" value="2"/>
</dbReference>
<evidence type="ECO:0000256" key="2">
    <source>
        <dbReference type="ARBA" id="ARBA00004123"/>
    </source>
</evidence>
<keyword evidence="11" id="KW-0539">Nucleus</keyword>
<dbReference type="PANTHER" id="PTHR16171">
    <property type="entry name" value="DNA REPAIR PROTEIN COMPLEMENTING XP-G CELLS-RELATED"/>
    <property type="match status" value="1"/>
</dbReference>
<dbReference type="InterPro" id="IPR006084">
    <property type="entry name" value="XPG/Rad2"/>
</dbReference>
<feature type="compositionally biased region" description="Basic residues" evidence="12">
    <location>
        <begin position="808"/>
        <end position="824"/>
    </location>
</feature>
<dbReference type="SUPFAM" id="SSF47807">
    <property type="entry name" value="5' to 3' exonuclease, C-terminal subdomain"/>
    <property type="match status" value="1"/>
</dbReference>
<evidence type="ECO:0000256" key="11">
    <source>
        <dbReference type="ARBA" id="ARBA00023242"/>
    </source>
</evidence>
<comment type="cofactor">
    <cofactor evidence="1">
        <name>Mg(2+)</name>
        <dbReference type="ChEBI" id="CHEBI:18420"/>
    </cofactor>
</comment>
<protein>
    <recommendedName>
        <fullName evidence="17">XPG-I domain-containing protein</fullName>
    </recommendedName>
</protein>
<dbReference type="Pfam" id="PF00867">
    <property type="entry name" value="XPG_I"/>
    <property type="match status" value="1"/>
</dbReference>
<feature type="compositionally biased region" description="Basic and acidic residues" evidence="12">
    <location>
        <begin position="830"/>
        <end position="840"/>
    </location>
</feature>